<feature type="transmembrane region" description="Helical" evidence="1">
    <location>
        <begin position="46"/>
        <end position="66"/>
    </location>
</feature>
<keyword evidence="1" id="KW-1133">Transmembrane helix</keyword>
<evidence type="ECO:0000313" key="3">
    <source>
        <dbReference type="Proteomes" id="UP000177925"/>
    </source>
</evidence>
<evidence type="ECO:0000256" key="1">
    <source>
        <dbReference type="SAM" id="Phobius"/>
    </source>
</evidence>
<protein>
    <recommendedName>
        <fullName evidence="4">Urease accessory protein UreH-like transmembrane domain-containing protein</fullName>
    </recommendedName>
</protein>
<evidence type="ECO:0000313" key="2">
    <source>
        <dbReference type="EMBL" id="OGI41885.1"/>
    </source>
</evidence>
<gene>
    <name evidence="2" type="ORF">A2150_01095</name>
</gene>
<name>A0A1F6TA16_9PROT</name>
<proteinExistence type="predicted"/>
<keyword evidence="1" id="KW-0472">Membrane</keyword>
<feature type="transmembrane region" description="Helical" evidence="1">
    <location>
        <begin position="117"/>
        <end position="139"/>
    </location>
</feature>
<dbReference type="EMBL" id="MFSS01000112">
    <property type="protein sequence ID" value="OGI41885.1"/>
    <property type="molecule type" value="Genomic_DNA"/>
</dbReference>
<accession>A0A1F6TA16</accession>
<comment type="caution">
    <text evidence="2">The sequence shown here is derived from an EMBL/GenBank/DDBJ whole genome shotgun (WGS) entry which is preliminary data.</text>
</comment>
<dbReference type="AlphaFoldDB" id="A0A1F6TA16"/>
<feature type="transmembrane region" description="Helical" evidence="1">
    <location>
        <begin position="146"/>
        <end position="166"/>
    </location>
</feature>
<reference evidence="2 3" key="1">
    <citation type="journal article" date="2016" name="Nat. Commun.">
        <title>Thousands of microbial genomes shed light on interconnected biogeochemical processes in an aquifer system.</title>
        <authorList>
            <person name="Anantharaman K."/>
            <person name="Brown C.T."/>
            <person name="Hug L.A."/>
            <person name="Sharon I."/>
            <person name="Castelle C.J."/>
            <person name="Probst A.J."/>
            <person name="Thomas B.C."/>
            <person name="Singh A."/>
            <person name="Wilkins M.J."/>
            <person name="Karaoz U."/>
            <person name="Brodie E.L."/>
            <person name="Williams K.H."/>
            <person name="Hubbard S.S."/>
            <person name="Banfield J.F."/>
        </authorList>
    </citation>
    <scope>NUCLEOTIDE SEQUENCE [LARGE SCALE GENOMIC DNA]</scope>
</reference>
<dbReference type="STRING" id="1817758.A2150_01095"/>
<feature type="transmembrane region" description="Helical" evidence="1">
    <location>
        <begin position="178"/>
        <end position="202"/>
    </location>
</feature>
<feature type="transmembrane region" description="Helical" evidence="1">
    <location>
        <begin position="73"/>
        <end position="97"/>
    </location>
</feature>
<sequence>MTAWTLVLAAAVLGALSFFEPCTIATHTLFSVRSHARPWPGCCRELLTLWATRSLLAVGLLLLALATTAPPAWGTYVPSAILTVMATVYIVSRVQYIPVPHLEFHKLIPGSARLPHAVQLGMTLPACTLPLFLIVLGVTITLDSPVLAVVGGLAFAGLFTLPTAVMSVTGLSEAGQCFLRYSALATPCITAVLLYGAAVHLLF</sequence>
<organism evidence="2 3">
    <name type="scientific">Candidatus Muproteobacteria bacterium RBG_16_64_11</name>
    <dbReference type="NCBI Taxonomy" id="1817758"/>
    <lineage>
        <taxon>Bacteria</taxon>
        <taxon>Pseudomonadati</taxon>
        <taxon>Pseudomonadota</taxon>
        <taxon>Candidatus Muproteobacteria</taxon>
    </lineage>
</organism>
<evidence type="ECO:0008006" key="4">
    <source>
        <dbReference type="Google" id="ProtNLM"/>
    </source>
</evidence>
<dbReference type="Proteomes" id="UP000177925">
    <property type="component" value="Unassembled WGS sequence"/>
</dbReference>
<keyword evidence="1" id="KW-0812">Transmembrane</keyword>